<feature type="compositionally biased region" description="Polar residues" evidence="1">
    <location>
        <begin position="59"/>
        <end position="73"/>
    </location>
</feature>
<dbReference type="InterPro" id="IPR006018">
    <property type="entry name" value="Caldesmon_LSP"/>
</dbReference>
<feature type="compositionally biased region" description="Basic and acidic residues" evidence="1">
    <location>
        <begin position="174"/>
        <end position="188"/>
    </location>
</feature>
<dbReference type="GeneTree" id="ENSGT00940000153901"/>
<feature type="region of interest" description="Disordered" evidence="1">
    <location>
        <begin position="37"/>
        <end position="237"/>
    </location>
</feature>
<feature type="compositionally biased region" description="Acidic residues" evidence="1">
    <location>
        <begin position="128"/>
        <end position="142"/>
    </location>
</feature>
<dbReference type="Pfam" id="PF02029">
    <property type="entry name" value="Caldesmon"/>
    <property type="match status" value="1"/>
</dbReference>
<dbReference type="Ensembl" id="ENSTNIT00000022209.1">
    <property type="protein sequence ID" value="ENSTNIP00000021973.1"/>
    <property type="gene ID" value="ENSTNIG00000018791.1"/>
</dbReference>
<evidence type="ECO:0000313" key="3">
    <source>
        <dbReference type="Proteomes" id="UP000007303"/>
    </source>
</evidence>
<accession>H3DN74</accession>
<reference evidence="3" key="1">
    <citation type="journal article" date="2004" name="Nature">
        <title>Genome duplication in the teleost fish Tetraodon nigroviridis reveals the early vertebrate proto-karyotype.</title>
        <authorList>
            <person name="Jaillon O."/>
            <person name="Aury J.-M."/>
            <person name="Brunet F."/>
            <person name="Petit J.-L."/>
            <person name="Stange-Thomann N."/>
            <person name="Mauceli E."/>
            <person name="Bouneau L."/>
            <person name="Fischer C."/>
            <person name="Ozouf-Costaz C."/>
            <person name="Bernot A."/>
            <person name="Nicaud S."/>
            <person name="Jaffe D."/>
            <person name="Fisher S."/>
            <person name="Lutfalla G."/>
            <person name="Dossat C."/>
            <person name="Segurens B."/>
            <person name="Dasilva C."/>
            <person name="Salanoubat M."/>
            <person name="Levy M."/>
            <person name="Boudet N."/>
            <person name="Castellano S."/>
            <person name="Anthouard V."/>
            <person name="Jubin C."/>
            <person name="Castelli V."/>
            <person name="Katinka M."/>
            <person name="Vacherie B."/>
            <person name="Biemont C."/>
            <person name="Skalli Z."/>
            <person name="Cattolico L."/>
            <person name="Poulain J."/>
            <person name="De Berardinis V."/>
            <person name="Cruaud C."/>
            <person name="Duprat S."/>
            <person name="Brottier P."/>
            <person name="Coutanceau J.-P."/>
            <person name="Gouzy J."/>
            <person name="Parra G."/>
            <person name="Lardier G."/>
            <person name="Chapple C."/>
            <person name="McKernan K.J."/>
            <person name="McEwan P."/>
            <person name="Bosak S."/>
            <person name="Kellis M."/>
            <person name="Volff J.-N."/>
            <person name="Guigo R."/>
            <person name="Zody M.C."/>
            <person name="Mesirov J."/>
            <person name="Lindblad-Toh K."/>
            <person name="Birren B."/>
            <person name="Nusbaum C."/>
            <person name="Kahn D."/>
            <person name="Robinson-Rechavi M."/>
            <person name="Laudet V."/>
            <person name="Schachter V."/>
            <person name="Quetier F."/>
            <person name="Saurin W."/>
            <person name="Scarpelli C."/>
            <person name="Wincker P."/>
            <person name="Lander E.S."/>
            <person name="Weissenbach J."/>
            <person name="Roest Crollius H."/>
        </authorList>
    </citation>
    <scope>NUCLEOTIDE SEQUENCE [LARGE SCALE GENOMIC DNA]</scope>
</reference>
<dbReference type="PANTHER" id="PTHR18949:SF1">
    <property type="entry name" value="LYMPHOCYTE-SPECIFIC PROTEIN 1"/>
    <property type="match status" value="1"/>
</dbReference>
<reference evidence="2" key="2">
    <citation type="submission" date="2025-08" db="UniProtKB">
        <authorList>
            <consortium name="Ensembl"/>
        </authorList>
    </citation>
    <scope>IDENTIFICATION</scope>
</reference>
<dbReference type="PRINTS" id="PR01083">
    <property type="entry name" value="LYMPHSPCIFIC"/>
</dbReference>
<dbReference type="STRING" id="99883.ENSTNIP00000021973"/>
<dbReference type="GO" id="GO:0003779">
    <property type="term" value="F:actin binding"/>
    <property type="evidence" value="ECO:0007669"/>
    <property type="project" value="InterPro"/>
</dbReference>
<feature type="compositionally biased region" description="Basic and acidic residues" evidence="1">
    <location>
        <begin position="99"/>
        <end position="113"/>
    </location>
</feature>
<evidence type="ECO:0000256" key="1">
    <source>
        <dbReference type="SAM" id="MobiDB-lite"/>
    </source>
</evidence>
<dbReference type="OMA" id="WSHRMEN"/>
<dbReference type="InParanoid" id="H3DN74"/>
<dbReference type="InterPro" id="IPR002211">
    <property type="entry name" value="Lymphspecific"/>
</dbReference>
<dbReference type="HOGENOM" id="CLU_055750_0_0_1"/>
<dbReference type="AlphaFoldDB" id="H3DN74"/>
<sequence length="365" mass="41226">MRKSNRCQSRLQRLQEGGGEEWERLERLQMCWAVEDAEDVERDRRRRSRDRDRGEDSGPQDNLTDDPQPQMSSGLLLVLDPQAGGGAEALEEDEGFGDWSHRMENREVSEGWRRRPQTAPSLERKAEPEEEEQPEDGEEESQEASLSSPERAPQTRWRSEGARPSDEEEEEEERAPQTRWRSEGARPSDEEEEEEEKRSASSSSSRDEEALTSYGPMSPTFKIIQRTESLKKSTNSVKRTPLPVAVSKIDKKLEQYTHALEISSRENRSAAPLLTDLAAATEPVSSKKSLFEGGEAWNQNITSVTPSKDIGFDDIVNINSISDGVNVSVTEPVEFQDSSSCKRYRFVVTGHGKYEKVSIDGCEDT</sequence>
<dbReference type="PANTHER" id="PTHR18949">
    <property type="entry name" value="CALDESMON"/>
    <property type="match status" value="1"/>
</dbReference>
<evidence type="ECO:0000313" key="2">
    <source>
        <dbReference type="Ensembl" id="ENSTNIP00000021973.1"/>
    </source>
</evidence>
<dbReference type="GO" id="GO:0007165">
    <property type="term" value="P:signal transduction"/>
    <property type="evidence" value="ECO:0007669"/>
    <property type="project" value="InterPro"/>
</dbReference>
<proteinExistence type="predicted"/>
<name>H3DN74_TETNG</name>
<evidence type="ECO:0008006" key="4">
    <source>
        <dbReference type="Google" id="ProtNLM"/>
    </source>
</evidence>
<protein>
    <recommendedName>
        <fullName evidence="4">Lymphocyte specific protein 1 a</fullName>
    </recommendedName>
</protein>
<organism evidence="2 3">
    <name type="scientific">Tetraodon nigroviridis</name>
    <name type="common">Spotted green pufferfish</name>
    <name type="synonym">Chelonodon nigroviridis</name>
    <dbReference type="NCBI Taxonomy" id="99883"/>
    <lineage>
        <taxon>Eukaryota</taxon>
        <taxon>Metazoa</taxon>
        <taxon>Chordata</taxon>
        <taxon>Craniata</taxon>
        <taxon>Vertebrata</taxon>
        <taxon>Euteleostomi</taxon>
        <taxon>Actinopterygii</taxon>
        <taxon>Neopterygii</taxon>
        <taxon>Teleostei</taxon>
        <taxon>Neoteleostei</taxon>
        <taxon>Acanthomorphata</taxon>
        <taxon>Eupercaria</taxon>
        <taxon>Tetraodontiformes</taxon>
        <taxon>Tetradontoidea</taxon>
        <taxon>Tetraodontidae</taxon>
        <taxon>Tetraodon</taxon>
    </lineage>
</organism>
<dbReference type="Proteomes" id="UP000007303">
    <property type="component" value="Unassembled WGS sequence"/>
</dbReference>
<keyword evidence="3" id="KW-1185">Reference proteome</keyword>
<reference evidence="2" key="3">
    <citation type="submission" date="2025-09" db="UniProtKB">
        <authorList>
            <consortium name="Ensembl"/>
        </authorList>
    </citation>
    <scope>IDENTIFICATION</scope>
</reference>